<evidence type="ECO:0000256" key="3">
    <source>
        <dbReference type="ARBA" id="ARBA00018242"/>
    </source>
</evidence>
<evidence type="ECO:0000256" key="2">
    <source>
        <dbReference type="ARBA" id="ARBA00008137"/>
    </source>
</evidence>
<dbReference type="GO" id="GO:0005682">
    <property type="term" value="C:U5 snRNP"/>
    <property type="evidence" value="ECO:0007669"/>
    <property type="project" value="TreeGrafter"/>
</dbReference>
<reference evidence="11" key="1">
    <citation type="submission" date="2014-03" db="EMBL/GenBank/DDBJ databases">
        <title>The Genome Sequence of Puccinia striiformis f. sp. tritici PST-78.</title>
        <authorList>
            <consortium name="The Broad Institute Genome Sequencing Platform"/>
            <person name="Cuomo C."/>
            <person name="Hulbert S."/>
            <person name="Chen X."/>
            <person name="Walker B."/>
            <person name="Young S.K."/>
            <person name="Zeng Q."/>
            <person name="Gargeya S."/>
            <person name="Fitzgerald M."/>
            <person name="Haas B."/>
            <person name="Abouelleil A."/>
            <person name="Alvarado L."/>
            <person name="Arachchi H.M."/>
            <person name="Berlin A.M."/>
            <person name="Chapman S.B."/>
            <person name="Goldberg J."/>
            <person name="Griggs A."/>
            <person name="Gujja S."/>
            <person name="Hansen M."/>
            <person name="Howarth C."/>
            <person name="Imamovic A."/>
            <person name="Larimer J."/>
            <person name="McCowan C."/>
            <person name="Montmayeur A."/>
            <person name="Murphy C."/>
            <person name="Neiman D."/>
            <person name="Pearson M."/>
            <person name="Priest M."/>
            <person name="Roberts A."/>
            <person name="Saif S."/>
            <person name="Shea T."/>
            <person name="Sisk P."/>
            <person name="Sykes S."/>
            <person name="Wortman J."/>
            <person name="Nusbaum C."/>
            <person name="Birren B."/>
        </authorList>
    </citation>
    <scope>NUCLEOTIDE SEQUENCE [LARGE SCALE GENOMIC DNA]</scope>
    <source>
        <strain evidence="11">race PST-78</strain>
    </source>
</reference>
<evidence type="ECO:0000313" key="11">
    <source>
        <dbReference type="Proteomes" id="UP000054564"/>
    </source>
</evidence>
<feature type="domain" description="Pre-mRNA processing factor 4 (PRP4)-like" evidence="9">
    <location>
        <begin position="102"/>
        <end position="152"/>
    </location>
</feature>
<dbReference type="InterPro" id="IPR039979">
    <property type="entry name" value="PRPF18"/>
</dbReference>
<evidence type="ECO:0000256" key="6">
    <source>
        <dbReference type="ARBA" id="ARBA00023187"/>
    </source>
</evidence>
<feature type="compositionally biased region" description="Polar residues" evidence="8">
    <location>
        <begin position="84"/>
        <end position="101"/>
    </location>
</feature>
<dbReference type="Gene3D" id="1.20.940.10">
    <property type="entry name" value="Functional domain of the splicing factor Prp18"/>
    <property type="match status" value="1"/>
</dbReference>
<dbReference type="EMBL" id="AJIL01000230">
    <property type="protein sequence ID" value="KNE90896.1"/>
    <property type="molecule type" value="Genomic_DNA"/>
</dbReference>
<evidence type="ECO:0000256" key="1">
    <source>
        <dbReference type="ARBA" id="ARBA00004123"/>
    </source>
</evidence>
<protein>
    <recommendedName>
        <fullName evidence="3">Pre-mRNA-splicing factor 18</fullName>
    </recommendedName>
</protein>
<dbReference type="STRING" id="1165861.A0A0L0UVB9"/>
<dbReference type="FunFam" id="4.10.280.110:FF:000007">
    <property type="entry name" value="Unplaced genomic scaffold supercont1.11, whole genome shotgun sequence"/>
    <property type="match status" value="1"/>
</dbReference>
<dbReference type="Proteomes" id="UP000054564">
    <property type="component" value="Unassembled WGS sequence"/>
</dbReference>
<dbReference type="SMART" id="SM00500">
    <property type="entry name" value="SFM"/>
    <property type="match status" value="1"/>
</dbReference>
<comment type="similarity">
    <text evidence="2">Belongs to the PRP18 family.</text>
</comment>
<comment type="caution">
    <text evidence="10">The sequence shown here is derived from an EMBL/GenBank/DDBJ whole genome shotgun (WGS) entry which is preliminary data.</text>
</comment>
<accession>A0A0L0UVB9</accession>
<dbReference type="InterPro" id="IPR036285">
    <property type="entry name" value="PRP4-like_sf"/>
</dbReference>
<proteinExistence type="inferred from homology"/>
<evidence type="ECO:0000256" key="5">
    <source>
        <dbReference type="ARBA" id="ARBA00022728"/>
    </source>
</evidence>
<dbReference type="FunFam" id="1.20.940.10:FF:000002">
    <property type="entry name" value="Pre-mRNA processing factor 18"/>
    <property type="match status" value="1"/>
</dbReference>
<evidence type="ECO:0000256" key="8">
    <source>
        <dbReference type="SAM" id="MobiDB-lite"/>
    </source>
</evidence>
<dbReference type="AlphaFoldDB" id="A0A0L0UVB9"/>
<feature type="compositionally biased region" description="Basic and acidic residues" evidence="8">
    <location>
        <begin position="1"/>
        <end position="12"/>
    </location>
</feature>
<evidence type="ECO:0000259" key="9">
    <source>
        <dbReference type="SMART" id="SM00500"/>
    </source>
</evidence>
<dbReference type="InterPro" id="IPR014906">
    <property type="entry name" value="PRP4-like"/>
</dbReference>
<dbReference type="PANTHER" id="PTHR13007">
    <property type="entry name" value="PRE-MRNA SPLICING FACTOR-RELATED"/>
    <property type="match status" value="1"/>
</dbReference>
<evidence type="ECO:0000256" key="4">
    <source>
        <dbReference type="ARBA" id="ARBA00022664"/>
    </source>
</evidence>
<dbReference type="GO" id="GO:0000350">
    <property type="term" value="P:generation of catalytic spliceosome for second transesterification step"/>
    <property type="evidence" value="ECO:0007669"/>
    <property type="project" value="TreeGrafter"/>
</dbReference>
<dbReference type="Pfam" id="PF02840">
    <property type="entry name" value="Prp18"/>
    <property type="match status" value="1"/>
</dbReference>
<dbReference type="GO" id="GO:0046540">
    <property type="term" value="C:U4/U6 x U5 tri-snRNP complex"/>
    <property type="evidence" value="ECO:0007669"/>
    <property type="project" value="TreeGrafter"/>
</dbReference>
<dbReference type="OrthoDB" id="10261918at2759"/>
<evidence type="ECO:0000313" key="10">
    <source>
        <dbReference type="EMBL" id="KNE90896.1"/>
    </source>
</evidence>
<dbReference type="PANTHER" id="PTHR13007:SF19">
    <property type="entry name" value="PRE-MRNA-SPLICING FACTOR 18"/>
    <property type="match status" value="1"/>
</dbReference>
<feature type="compositionally biased region" description="Low complexity" evidence="8">
    <location>
        <begin position="175"/>
        <end position="185"/>
    </location>
</feature>
<sequence length="376" mass="42765">MDTLKAEIELKRKTNSNTEEEGQPTKKKYMRKGDLAKLEADRELAEKKKKNEAAKVASNELIRKKLEVTKENKLASNNNSGSGTPNPQTEAENENQPELYNVSNEEAVRRLRNKGQPIRLFGESDKERRLRLRAIQLIEERTEGGRNELMQALEGVEGKMDLEALPKQAKDSKINSKSNGTNSGSNRRDGSDNDSDNDLATNQDAEVTVDLNLIKTDPRKIYPQIYFALKRVLKEWEQSMAERPDHIRRSAQGKLVAATQKQSAEYLKPLFKSLRKRELAPDVLQAVAEIVHHMQTREYIRANDAYLRLSIGNAPWPIGVTMVGIHERSGREKIFSNNVAHVLNDEVSRKYIQSLKRILTFAQTKRPPDDLARKMG</sequence>
<keyword evidence="7" id="KW-0539">Nucleus</keyword>
<keyword evidence="11" id="KW-1185">Reference proteome</keyword>
<name>A0A0L0UVB9_9BASI</name>
<feature type="region of interest" description="Disordered" evidence="8">
    <location>
        <begin position="1"/>
        <end position="34"/>
    </location>
</feature>
<dbReference type="GO" id="GO:0071021">
    <property type="term" value="C:U2-type post-spliceosomal complex"/>
    <property type="evidence" value="ECO:0007669"/>
    <property type="project" value="TreeGrafter"/>
</dbReference>
<dbReference type="InterPro" id="IPR004098">
    <property type="entry name" value="Prp18"/>
</dbReference>
<dbReference type="Pfam" id="PF08799">
    <property type="entry name" value="PRP4"/>
    <property type="match status" value="1"/>
</dbReference>
<dbReference type="SUPFAM" id="SSF47938">
    <property type="entry name" value="Functional domain of the splicing factor Prp18"/>
    <property type="match status" value="1"/>
</dbReference>
<dbReference type="SUPFAM" id="SSF158230">
    <property type="entry name" value="PRP4-like"/>
    <property type="match status" value="1"/>
</dbReference>
<dbReference type="Gene3D" id="4.10.280.110">
    <property type="entry name" value="Pre-mRNA processing factor 4 domain"/>
    <property type="match status" value="1"/>
</dbReference>
<gene>
    <name evidence="10" type="ORF">PSTG_15686</name>
</gene>
<organism evidence="10 11">
    <name type="scientific">Puccinia striiformis f. sp. tritici PST-78</name>
    <dbReference type="NCBI Taxonomy" id="1165861"/>
    <lineage>
        <taxon>Eukaryota</taxon>
        <taxon>Fungi</taxon>
        <taxon>Dikarya</taxon>
        <taxon>Basidiomycota</taxon>
        <taxon>Pucciniomycotina</taxon>
        <taxon>Pucciniomycetes</taxon>
        <taxon>Pucciniales</taxon>
        <taxon>Pucciniaceae</taxon>
        <taxon>Puccinia</taxon>
    </lineage>
</organism>
<keyword evidence="5" id="KW-0747">Spliceosome</keyword>
<feature type="region of interest" description="Disordered" evidence="8">
    <location>
        <begin position="65"/>
        <end position="101"/>
    </location>
</feature>
<keyword evidence="6" id="KW-0508">mRNA splicing</keyword>
<feature type="region of interest" description="Disordered" evidence="8">
    <location>
        <begin position="166"/>
        <end position="201"/>
    </location>
</feature>
<evidence type="ECO:0000256" key="7">
    <source>
        <dbReference type="ARBA" id="ARBA00023242"/>
    </source>
</evidence>
<keyword evidence="4" id="KW-0507">mRNA processing</keyword>
<comment type="subcellular location">
    <subcellularLocation>
        <location evidence="1">Nucleus</location>
    </subcellularLocation>
</comment>